<dbReference type="AlphaFoldDB" id="A0A7T7HH85"/>
<dbReference type="EMBL" id="CP066786">
    <property type="protein sequence ID" value="QQM29084.1"/>
    <property type="molecule type" value="Genomic_DNA"/>
</dbReference>
<evidence type="ECO:0000313" key="6">
    <source>
        <dbReference type="Proteomes" id="UP000596083"/>
    </source>
</evidence>
<keyword evidence="3" id="KW-0804">Transcription</keyword>
<protein>
    <submittedName>
        <fullName evidence="5">Helix-turn-helix domain-containing protein</fullName>
    </submittedName>
</protein>
<gene>
    <name evidence="5" type="ORF">JET14_12125</name>
</gene>
<dbReference type="InterPro" id="IPR039418">
    <property type="entry name" value="LexA-like"/>
</dbReference>
<sequence length="224" mass="24085">MAKKEDPEELAFRKRVRDAIQAGGKSGEMAKKTGIPVGTLNKYVALTSTPSGVNAIKIAKALNLTVEQLADGDMQSTASQSLHTEDMVSVRFQDLRVSAGPGLTVIDERNAEMIGLSRRILNELGLSPLQTLIMMVDGDSMSPTITDGAVIFVDRNERQLREGKVYVLSLAGDLVVKRIQLDFDGGVTLLSDADGPAFPPRKIDPVDVEHVNVVGRVVCAMSPV</sequence>
<dbReference type="GO" id="GO:0003677">
    <property type="term" value="F:DNA binding"/>
    <property type="evidence" value="ECO:0007669"/>
    <property type="project" value="UniProtKB-KW"/>
</dbReference>
<dbReference type="Proteomes" id="UP000596083">
    <property type="component" value="Chromosome"/>
</dbReference>
<dbReference type="SUPFAM" id="SSF47413">
    <property type="entry name" value="lambda repressor-like DNA-binding domains"/>
    <property type="match status" value="1"/>
</dbReference>
<dbReference type="CDD" id="cd06529">
    <property type="entry name" value="S24_LexA-like"/>
    <property type="match status" value="1"/>
</dbReference>
<feature type="domain" description="HTH cro/C1-type" evidence="4">
    <location>
        <begin position="28"/>
        <end position="69"/>
    </location>
</feature>
<proteinExistence type="predicted"/>
<reference evidence="5 6" key="1">
    <citation type="submission" date="2020-12" db="EMBL/GenBank/DDBJ databases">
        <authorList>
            <person name="Zheng R.K."/>
            <person name="Sun C.M."/>
        </authorList>
    </citation>
    <scope>NUCLEOTIDE SEQUENCE [LARGE SCALE GENOMIC DNA]</scope>
    <source>
        <strain evidence="5 6">ZRK001</strain>
    </source>
</reference>
<name>A0A7T7HH85_9HYPH</name>
<dbReference type="PANTHER" id="PTHR40661">
    <property type="match status" value="1"/>
</dbReference>
<evidence type="ECO:0000256" key="2">
    <source>
        <dbReference type="ARBA" id="ARBA00023125"/>
    </source>
</evidence>
<dbReference type="CDD" id="cd00093">
    <property type="entry name" value="HTH_XRE"/>
    <property type="match status" value="1"/>
</dbReference>
<organism evidence="5 6">
    <name type="scientific">Martelella lutilitoris</name>
    <dbReference type="NCBI Taxonomy" id="2583532"/>
    <lineage>
        <taxon>Bacteria</taxon>
        <taxon>Pseudomonadati</taxon>
        <taxon>Pseudomonadota</taxon>
        <taxon>Alphaproteobacteria</taxon>
        <taxon>Hyphomicrobiales</taxon>
        <taxon>Aurantimonadaceae</taxon>
        <taxon>Martelella</taxon>
    </lineage>
</organism>
<evidence type="ECO:0000256" key="3">
    <source>
        <dbReference type="ARBA" id="ARBA00023163"/>
    </source>
</evidence>
<dbReference type="PANTHER" id="PTHR40661:SF3">
    <property type="entry name" value="FELS-1 PROPHAGE TRANSCRIPTIONAL REGULATOR"/>
    <property type="match status" value="1"/>
</dbReference>
<dbReference type="InterPro" id="IPR015927">
    <property type="entry name" value="Peptidase_S24_S26A/B/C"/>
</dbReference>
<dbReference type="InterPro" id="IPR001387">
    <property type="entry name" value="Cro/C1-type_HTH"/>
</dbReference>
<keyword evidence="2" id="KW-0238">DNA-binding</keyword>
<keyword evidence="1" id="KW-0805">Transcription regulation</keyword>
<dbReference type="SMART" id="SM00530">
    <property type="entry name" value="HTH_XRE"/>
    <property type="match status" value="1"/>
</dbReference>
<evidence type="ECO:0000256" key="1">
    <source>
        <dbReference type="ARBA" id="ARBA00023015"/>
    </source>
</evidence>
<dbReference type="SUPFAM" id="SSF51306">
    <property type="entry name" value="LexA/Signal peptidase"/>
    <property type="match status" value="1"/>
</dbReference>
<dbReference type="Pfam" id="PF00717">
    <property type="entry name" value="Peptidase_S24"/>
    <property type="match status" value="1"/>
</dbReference>
<dbReference type="RefSeq" id="WP_200333814.1">
    <property type="nucleotide sequence ID" value="NZ_CP066786.1"/>
</dbReference>
<dbReference type="Gene3D" id="1.10.260.40">
    <property type="entry name" value="lambda repressor-like DNA-binding domains"/>
    <property type="match status" value="1"/>
</dbReference>
<dbReference type="PROSITE" id="PS50943">
    <property type="entry name" value="HTH_CROC1"/>
    <property type="match status" value="1"/>
</dbReference>
<accession>A0A7T7HH85</accession>
<dbReference type="Gene3D" id="2.10.109.10">
    <property type="entry name" value="Umud Fragment, subunit A"/>
    <property type="match status" value="1"/>
</dbReference>
<dbReference type="InterPro" id="IPR010982">
    <property type="entry name" value="Lambda_DNA-bd_dom_sf"/>
</dbReference>
<dbReference type="KEGG" id="mlut:JET14_12125"/>
<evidence type="ECO:0000259" key="4">
    <source>
        <dbReference type="PROSITE" id="PS50943"/>
    </source>
</evidence>
<evidence type="ECO:0000313" key="5">
    <source>
        <dbReference type="EMBL" id="QQM29084.1"/>
    </source>
</evidence>
<dbReference type="Pfam" id="PF01381">
    <property type="entry name" value="HTH_3"/>
    <property type="match status" value="1"/>
</dbReference>
<dbReference type="InterPro" id="IPR036286">
    <property type="entry name" value="LexA/Signal_pep-like_sf"/>
</dbReference>